<feature type="region of interest" description="Disordered" evidence="4">
    <location>
        <begin position="1463"/>
        <end position="1484"/>
    </location>
</feature>
<feature type="repeat" description="WD" evidence="3">
    <location>
        <begin position="434"/>
        <end position="473"/>
    </location>
</feature>
<evidence type="ECO:0000259" key="5">
    <source>
        <dbReference type="PROSITE" id="PS50222"/>
    </source>
</evidence>
<feature type="region of interest" description="Disordered" evidence="4">
    <location>
        <begin position="1586"/>
        <end position="1643"/>
    </location>
</feature>
<feature type="compositionally biased region" description="Polar residues" evidence="4">
    <location>
        <begin position="1148"/>
        <end position="1158"/>
    </location>
</feature>
<dbReference type="InterPro" id="IPR001680">
    <property type="entry name" value="WD40_rpt"/>
</dbReference>
<feature type="region of interest" description="Disordered" evidence="4">
    <location>
        <begin position="1284"/>
        <end position="1303"/>
    </location>
</feature>
<keyword evidence="7" id="KW-1185">Reference proteome</keyword>
<evidence type="ECO:0000256" key="1">
    <source>
        <dbReference type="ARBA" id="ARBA00022737"/>
    </source>
</evidence>
<dbReference type="SMART" id="SM00320">
    <property type="entry name" value="WD40"/>
    <property type="match status" value="9"/>
</dbReference>
<dbReference type="PANTHER" id="PTHR44324:SF4">
    <property type="entry name" value="WD40 REPEAT DOMAIN 95"/>
    <property type="match status" value="1"/>
</dbReference>
<protein>
    <recommendedName>
        <fullName evidence="5">EF-hand domain-containing protein</fullName>
    </recommendedName>
</protein>
<feature type="compositionally biased region" description="Low complexity" evidence="4">
    <location>
        <begin position="1284"/>
        <end position="1294"/>
    </location>
</feature>
<dbReference type="SMART" id="SM00054">
    <property type="entry name" value="EFh"/>
    <property type="match status" value="4"/>
</dbReference>
<sequence length="1836" mass="203932">MVRCIVVLATCLSGNFQEVGQIRSNLRKITYLRDEMAVRPGIPKFKTHQVIENSPIFSVGMAPTAEDSYNCLVLYKLYRDETVHTNWRAHVIMSQTTTRTKSEIDSQLSRHISDVFPRLAPENQHALPDVQSVCTNLSSHALPHLKKYFTLDPDGLTIDRFVSVIFKQLRKQIPRLANPREAAHTVAILEELFEQIDINGDTRVDWNEFTSFNIENGMSATNQSTHSRLDEYSISMQPDRSHPPQQVQPLHPLVKMVYVPETKRVYAIQKDFDTINAYTNKGQLAHSLQIGDKSDVTSRANLTVHDLVYIPTKNILAVACSDNTIYLYEEQLTAGGIHRKYVLKGTIFEHVLQSKNQLKLAWDAGSQMLYSTGANNKIYLWDIELCRCKREVAGHKDMIMHMLIIKDKNFLATCSMDKTIILWGLENFQRKKTLLGHSHGVRKLAYSDSILVSVGFEYDAVVWDIISKEKIFTLHGHKAPIVDVCMFPSTIEAPTLAVTVDDTGELKVWNVAVSLTAQQAPLETFFVFNSLANEREVYNCILAPFNKDLMVDQYSNVIAGGTTFQQFVPVRNRKEFIVPSTLLYNSSSFNFVAVISKGMYIWDATDGSFIKCLRDFSAHVITAATTDYPRQRRVFTGDENGDVCLLNYITGTALNSKKVHDGEISATIFDEQNHMLITAGHDSRICVLEDRDGELYDLRTIDNAHAGSIATLAYSFKLGIVVSGGHKDGEFKVWGFQRLDLKCTGVSTFKDVTCIEIVEEYGLIAVSGNNGCCHLWQYDFIDKEDPTLTCLCRLGEVDLSTHGVTGLSRLMGTRQRDAEKEKQEEEAAAEKMRKKKAEEETAKPKRKQRMTRNTIRYEAQLKQTEEEAMAAESVDGYLVATDDRGHIKVFDLDAVLASLPHICLIDDHHFPCNDPDYMAELKLSRDMRIYLSSKAPELDESDLDVFKPAFSWRGHEGSVVKSMCIENPPSIVTASNDGFVCAWNVHGTLLGEMRLPNVDEHKKFLRKQHNLPVKEVDWNFPQERHEVSAEHVRKARELIAVQDKRQEKRMSSLKSGSNKGRTGASLWDSVRNEVTNVARLKQTTLSAFGANFTVKHGVVKTPARNKRRGAVTTDGGIGAGGEKYFERSSILRQIKTADAQPGAATGRPSPTHQSTPGSPSRPGTAGFTTSDFSDMFEESPLDRILSTGKVPDVPDAFSYRSVHLGAVDGVYDFEQIKQLTKVGMFQERKDAYTRAYPTIVPPHMDKIREVRAAPLMEHDTGGFGSETASGLGSPGGGGFPLASPIGSRPGTAPTPGGGGSVADKMKRRQNWRGYKNLVSEFERSTKNIRKPPITPAGISTSGSRKGRDYQAPGAAPTMVDLGRVQTTAELNTDLADKLEDDMSDSEDEDEEEAIVGSSRRGSAANSPMHSGKKGGGGGFFPSPGKDLNSSVKNLFALTGGGDGGGGGGGGLMNMGGLLKAESFGDDGGGSRHPRGTAGKDGKRAQLHAIRRQSLSSQRDLGIKSIAMDHFMDKMHEAEEEEDHTLMTGTHEDVEHQRRIAKNKAMASRGKKASIVTTQGELERKFSVLVNQKAAMDAREAHLQKKKEEAKKAMLRRVSSVGSMRGSMRSQKDGGEGGGSKKVVRRTSSVGSMSSITGSPVKPKLPSKWSELRQGAFGPNYSVDEVKHFYSCFSFVDKDMSGEIDVDEWQQFLTGMDQQMSQTDARRLFMHIDANHNGVIDMSEICKVVFNRATPEQLKVMIHVMSCQTGFKKRQQQHKKEFSRSDLRDLFKLYDENKELRLPVKKLKTALNILNIGEKVVETIFKDAGIDLATGDVDAEEFVDLFHGYLKTLMAPA</sequence>
<dbReference type="PANTHER" id="PTHR44324">
    <property type="entry name" value="WD40 REPEAT DOMAIN 95"/>
    <property type="match status" value="1"/>
</dbReference>
<dbReference type="Pfam" id="PF13499">
    <property type="entry name" value="EF-hand_7"/>
    <property type="match status" value="1"/>
</dbReference>
<dbReference type="InterPro" id="IPR011992">
    <property type="entry name" value="EF-hand-dom_pair"/>
</dbReference>
<feature type="domain" description="EF-hand" evidence="5">
    <location>
        <begin position="1761"/>
        <end position="1796"/>
    </location>
</feature>
<accession>A0ABQ6MHL4</accession>
<evidence type="ECO:0000256" key="2">
    <source>
        <dbReference type="ARBA" id="ARBA00022837"/>
    </source>
</evidence>
<keyword evidence="1" id="KW-0677">Repeat</keyword>
<reference evidence="6 7" key="1">
    <citation type="journal article" date="2023" name="Commun. Biol.">
        <title>Genome analysis of Parmales, the sister group of diatoms, reveals the evolutionary specialization of diatoms from phago-mixotrophs to photoautotrophs.</title>
        <authorList>
            <person name="Ban H."/>
            <person name="Sato S."/>
            <person name="Yoshikawa S."/>
            <person name="Yamada K."/>
            <person name="Nakamura Y."/>
            <person name="Ichinomiya M."/>
            <person name="Sato N."/>
            <person name="Blanc-Mathieu R."/>
            <person name="Endo H."/>
            <person name="Kuwata A."/>
            <person name="Ogata H."/>
        </authorList>
    </citation>
    <scope>NUCLEOTIDE SEQUENCE [LARGE SCALE GENOMIC DNA]</scope>
</reference>
<dbReference type="SUPFAM" id="SSF50978">
    <property type="entry name" value="WD40 repeat-like"/>
    <property type="match status" value="2"/>
</dbReference>
<proteinExistence type="predicted"/>
<organism evidence="6 7">
    <name type="scientific">Tetraparma gracilis</name>
    <dbReference type="NCBI Taxonomy" id="2962635"/>
    <lineage>
        <taxon>Eukaryota</taxon>
        <taxon>Sar</taxon>
        <taxon>Stramenopiles</taxon>
        <taxon>Ochrophyta</taxon>
        <taxon>Bolidophyceae</taxon>
        <taxon>Parmales</taxon>
        <taxon>Triparmaceae</taxon>
        <taxon>Tetraparma</taxon>
    </lineage>
</organism>
<feature type="compositionally biased region" description="Low complexity" evidence="4">
    <location>
        <begin position="1595"/>
        <end position="1608"/>
    </location>
</feature>
<feature type="domain" description="EF-hand" evidence="5">
    <location>
        <begin position="1663"/>
        <end position="1698"/>
    </location>
</feature>
<dbReference type="InterPro" id="IPR002048">
    <property type="entry name" value="EF_hand_dom"/>
</dbReference>
<dbReference type="SUPFAM" id="SSF47473">
    <property type="entry name" value="EF-hand"/>
    <property type="match status" value="1"/>
</dbReference>
<dbReference type="CDD" id="cd00051">
    <property type="entry name" value="EFh"/>
    <property type="match status" value="1"/>
</dbReference>
<feature type="region of interest" description="Disordered" evidence="4">
    <location>
        <begin position="1377"/>
        <end position="1425"/>
    </location>
</feature>
<dbReference type="InterPro" id="IPR018247">
    <property type="entry name" value="EF_Hand_1_Ca_BS"/>
</dbReference>
<dbReference type="Gene3D" id="1.10.238.10">
    <property type="entry name" value="EF-hand"/>
    <property type="match status" value="2"/>
</dbReference>
<feature type="domain" description="EF-hand" evidence="5">
    <location>
        <begin position="1699"/>
        <end position="1734"/>
    </location>
</feature>
<evidence type="ECO:0000313" key="6">
    <source>
        <dbReference type="EMBL" id="GMI26498.1"/>
    </source>
</evidence>
<feature type="repeat" description="WD" evidence="3">
    <location>
        <begin position="392"/>
        <end position="433"/>
    </location>
</feature>
<feature type="domain" description="EF-hand" evidence="5">
    <location>
        <begin position="184"/>
        <end position="219"/>
    </location>
</feature>
<dbReference type="PROSITE" id="PS50082">
    <property type="entry name" value="WD_REPEATS_2"/>
    <property type="match status" value="2"/>
</dbReference>
<feature type="region of interest" description="Disordered" evidence="4">
    <location>
        <begin position="1138"/>
        <end position="1172"/>
    </location>
</feature>
<dbReference type="InterPro" id="IPR015943">
    <property type="entry name" value="WD40/YVTN_repeat-like_dom_sf"/>
</dbReference>
<dbReference type="InterPro" id="IPR051242">
    <property type="entry name" value="WD-EF-hand_domain"/>
</dbReference>
<dbReference type="InterPro" id="IPR036322">
    <property type="entry name" value="WD40_repeat_dom_sf"/>
</dbReference>
<dbReference type="Proteomes" id="UP001165060">
    <property type="component" value="Unassembled WGS sequence"/>
</dbReference>
<dbReference type="EMBL" id="BRYB01002852">
    <property type="protein sequence ID" value="GMI26498.1"/>
    <property type="molecule type" value="Genomic_DNA"/>
</dbReference>
<dbReference type="PROSITE" id="PS50222">
    <property type="entry name" value="EF_HAND_2"/>
    <property type="match status" value="4"/>
</dbReference>
<comment type="caution">
    <text evidence="6">The sequence shown here is derived from an EMBL/GenBank/DDBJ whole genome shotgun (WGS) entry which is preliminary data.</text>
</comment>
<feature type="region of interest" description="Disordered" evidence="4">
    <location>
        <begin position="1323"/>
        <end position="1362"/>
    </location>
</feature>
<dbReference type="PROSITE" id="PS00018">
    <property type="entry name" value="EF_HAND_1"/>
    <property type="match status" value="2"/>
</dbReference>
<keyword evidence="2" id="KW-0106">Calcium</keyword>
<dbReference type="Pfam" id="PF00400">
    <property type="entry name" value="WD40"/>
    <property type="match status" value="1"/>
</dbReference>
<evidence type="ECO:0000256" key="4">
    <source>
        <dbReference type="SAM" id="MobiDB-lite"/>
    </source>
</evidence>
<feature type="region of interest" description="Disordered" evidence="4">
    <location>
        <begin position="812"/>
        <end position="852"/>
    </location>
</feature>
<keyword evidence="3" id="KW-0853">WD repeat</keyword>
<feature type="compositionally biased region" description="Basic and acidic residues" evidence="4">
    <location>
        <begin position="814"/>
        <end position="843"/>
    </location>
</feature>
<evidence type="ECO:0000256" key="3">
    <source>
        <dbReference type="PROSITE-ProRule" id="PRU00221"/>
    </source>
</evidence>
<name>A0ABQ6MHL4_9STRA</name>
<gene>
    <name evidence="6" type="ORF">TeGR_g6961</name>
</gene>
<feature type="compositionally biased region" description="Low complexity" evidence="4">
    <location>
        <begin position="1625"/>
        <end position="1638"/>
    </location>
</feature>
<dbReference type="Gene3D" id="2.130.10.10">
    <property type="entry name" value="YVTN repeat-like/Quinoprotein amine dehydrogenase"/>
    <property type="match status" value="3"/>
</dbReference>
<feature type="compositionally biased region" description="Polar residues" evidence="4">
    <location>
        <begin position="1399"/>
        <end position="1408"/>
    </location>
</feature>
<feature type="compositionally biased region" description="Acidic residues" evidence="4">
    <location>
        <begin position="1378"/>
        <end position="1393"/>
    </location>
</feature>
<feature type="region of interest" description="Disordered" evidence="4">
    <location>
        <begin position="1045"/>
        <end position="1064"/>
    </location>
</feature>
<evidence type="ECO:0000313" key="7">
    <source>
        <dbReference type="Proteomes" id="UP001165060"/>
    </source>
</evidence>